<dbReference type="InterPro" id="IPR031542">
    <property type="entry name" value="UNC80_N"/>
</dbReference>
<protein>
    <recommendedName>
        <fullName evidence="2">Cation channel complex component UNC80 N-terminal domain-containing protein</fullName>
    </recommendedName>
</protein>
<proteinExistence type="predicted"/>
<evidence type="ECO:0000259" key="2">
    <source>
        <dbReference type="Pfam" id="PF15778"/>
    </source>
</evidence>
<evidence type="ECO:0000313" key="4">
    <source>
        <dbReference type="Proteomes" id="UP000655588"/>
    </source>
</evidence>
<feature type="compositionally biased region" description="Basic and acidic residues" evidence="1">
    <location>
        <begin position="340"/>
        <end position="360"/>
    </location>
</feature>
<accession>A0A833W3S0</accession>
<feature type="region of interest" description="Disordered" evidence="1">
    <location>
        <begin position="338"/>
        <end position="377"/>
    </location>
</feature>
<dbReference type="GO" id="GO:0034703">
    <property type="term" value="C:cation channel complex"/>
    <property type="evidence" value="ECO:0007669"/>
    <property type="project" value="TreeGrafter"/>
</dbReference>
<evidence type="ECO:0000313" key="3">
    <source>
        <dbReference type="EMBL" id="KAF3422952.1"/>
    </source>
</evidence>
<dbReference type="PANTHER" id="PTHR31781:SF1">
    <property type="entry name" value="PROTEIN UNC-80 HOMOLOG"/>
    <property type="match status" value="1"/>
</dbReference>
<dbReference type="PANTHER" id="PTHR31781">
    <property type="entry name" value="UNC80"/>
    <property type="match status" value="1"/>
</dbReference>
<dbReference type="AlphaFoldDB" id="A0A833W3S0"/>
<organism evidence="3 4">
    <name type="scientific">Frieseomelitta varia</name>
    <dbReference type="NCBI Taxonomy" id="561572"/>
    <lineage>
        <taxon>Eukaryota</taxon>
        <taxon>Metazoa</taxon>
        <taxon>Ecdysozoa</taxon>
        <taxon>Arthropoda</taxon>
        <taxon>Hexapoda</taxon>
        <taxon>Insecta</taxon>
        <taxon>Pterygota</taxon>
        <taxon>Neoptera</taxon>
        <taxon>Endopterygota</taxon>
        <taxon>Hymenoptera</taxon>
        <taxon>Apocrita</taxon>
        <taxon>Aculeata</taxon>
        <taxon>Apoidea</taxon>
        <taxon>Anthophila</taxon>
        <taxon>Apidae</taxon>
        <taxon>Frieseomelitta</taxon>
    </lineage>
</organism>
<dbReference type="GO" id="GO:0005261">
    <property type="term" value="F:monoatomic cation channel activity"/>
    <property type="evidence" value="ECO:0007669"/>
    <property type="project" value="TreeGrafter"/>
</dbReference>
<evidence type="ECO:0000256" key="1">
    <source>
        <dbReference type="SAM" id="MobiDB-lite"/>
    </source>
</evidence>
<feature type="compositionally biased region" description="Basic and acidic residues" evidence="1">
    <location>
        <begin position="529"/>
        <end position="544"/>
    </location>
</feature>
<sequence length="621" mass="70237">MHKRRSLDGNVQEQALPIPVQMFLWRQLRPFIRAKLGKVHEAACMSLEKVLVQNLHNDLTPSLSLMLGTVPRWRLIQAALPYVLHATANLLHNRKDFQTLGAMETTLLYILHWILLDAAEECAETDADPGNPFYYLFSIPTMSLFVYLFAPLCNHLKDIDFKTNLRLENGLKIWSAMYECRHPDTPCFTTHCRIKPQALWSRSFKSYKQHQMSDDVFVGGNVESPPSQSVSAFSDQSGDRSSTKQLDDDNIWVSSPKDTVFPETIPEESSGAEDEHVVIFRLPSLSESEKALDGGEASIFHVAMGRTTGFSKLTIEQVTAISALDTCRQYQERSTTIGGVEKEKEDQYHKTEKDTQDTLKTKGPVLQRGPTDSNGAGLTSSCPAIDADVRAATFLDVAVLRCLFVPQWQEEGVHWALQFLYHRLRMINEETSVQQMPRRRSNSLPIPKIEVSIYQSPESKKKDVSKDFMEVPAVREDALLLVDQDVESSQTTRTSEKSKKRMKMADLKAFVETKLLSKSEKALEKIGQDDPKMLFEQDSRRSLDTGDETLTKPPSTTSKIFEAKDVDHMKHPTNLIKGKSMPSLRYAIQAAISNTIFIDRVIFPKLCYSNEYADSVTVLHV</sequence>
<dbReference type="Pfam" id="PF15778">
    <property type="entry name" value="UNC80_N"/>
    <property type="match status" value="1"/>
</dbReference>
<feature type="domain" description="Cation channel complex component UNC80 N-terminal" evidence="2">
    <location>
        <begin position="15"/>
        <end position="194"/>
    </location>
</feature>
<feature type="compositionally biased region" description="Polar residues" evidence="1">
    <location>
        <begin position="224"/>
        <end position="236"/>
    </location>
</feature>
<dbReference type="GO" id="GO:0030424">
    <property type="term" value="C:axon"/>
    <property type="evidence" value="ECO:0007669"/>
    <property type="project" value="TreeGrafter"/>
</dbReference>
<feature type="region of interest" description="Disordered" evidence="1">
    <location>
        <begin position="529"/>
        <end position="555"/>
    </location>
</feature>
<gene>
    <name evidence="3" type="ORF">E2986_11048</name>
</gene>
<dbReference type="GO" id="GO:0055080">
    <property type="term" value="P:monoatomic cation homeostasis"/>
    <property type="evidence" value="ECO:0007669"/>
    <property type="project" value="TreeGrafter"/>
</dbReference>
<reference evidence="3" key="1">
    <citation type="submission" date="2019-11" db="EMBL/GenBank/DDBJ databases">
        <title>The nuclear and mitochondrial genomes of Frieseomelitta varia - a highly eusocial stingless bee (Meliponini) with a permanently sterile worker caste.</title>
        <authorList>
            <person name="Freitas F.C.P."/>
            <person name="Lourenco A.P."/>
            <person name="Nunes F.M.F."/>
            <person name="Paschoal A.R."/>
            <person name="Abreu F.C.P."/>
            <person name="Barbin F.O."/>
            <person name="Bataglia L."/>
            <person name="Cardoso-Junior C.A.M."/>
            <person name="Cervoni M.S."/>
            <person name="Silva S.R."/>
            <person name="Dalarmi F."/>
            <person name="Del Lama M.A."/>
            <person name="Depintor T.S."/>
            <person name="Ferreira K.M."/>
            <person name="Goria P.S."/>
            <person name="Jaskot M.C."/>
            <person name="Lago D.C."/>
            <person name="Luna-Lucena D."/>
            <person name="Moda L.M."/>
            <person name="Nascimento L."/>
            <person name="Pedrino M."/>
            <person name="Rabico F.O."/>
            <person name="Sanches F.C."/>
            <person name="Santos D.E."/>
            <person name="Santos C.G."/>
            <person name="Vieira J."/>
            <person name="Lopes T.F."/>
            <person name="Barchuk A.R."/>
            <person name="Hartfelder K."/>
            <person name="Simoes Z.L.P."/>
            <person name="Bitondi M.M.G."/>
            <person name="Pinheiro D.G."/>
        </authorList>
    </citation>
    <scope>NUCLEOTIDE SEQUENCE</scope>
    <source>
        <strain evidence="3">USP_RPSP 00005682</strain>
        <tissue evidence="3">Whole individual</tissue>
    </source>
</reference>
<name>A0A833W3S0_9HYME</name>
<comment type="caution">
    <text evidence="3">The sequence shown here is derived from an EMBL/GenBank/DDBJ whole genome shotgun (WGS) entry which is preliminary data.</text>
</comment>
<dbReference type="Proteomes" id="UP000655588">
    <property type="component" value="Unassembled WGS sequence"/>
</dbReference>
<dbReference type="EMBL" id="WNWW01000614">
    <property type="protein sequence ID" value="KAF3422952.1"/>
    <property type="molecule type" value="Genomic_DNA"/>
</dbReference>
<feature type="region of interest" description="Disordered" evidence="1">
    <location>
        <begin position="217"/>
        <end position="249"/>
    </location>
</feature>
<feature type="compositionally biased region" description="Basic and acidic residues" evidence="1">
    <location>
        <begin position="237"/>
        <end position="247"/>
    </location>
</feature>
<keyword evidence="4" id="KW-1185">Reference proteome</keyword>